<evidence type="ECO:0000313" key="2">
    <source>
        <dbReference type="EMBL" id="GFH49172.1"/>
    </source>
</evidence>
<keyword evidence="3" id="KW-1185">Reference proteome</keyword>
<comment type="caution">
    <text evidence="2">The sequence shown here is derived from an EMBL/GenBank/DDBJ whole genome shotgun (WGS) entry which is preliminary data.</text>
</comment>
<reference evidence="2 3" key="1">
    <citation type="journal article" date="2021" name="Sci. Rep.">
        <title>The genome of the diatom Chaetoceros tenuissimus carries an ancient integrated fragment of an extant virus.</title>
        <authorList>
            <person name="Hongo Y."/>
            <person name="Kimura K."/>
            <person name="Takaki Y."/>
            <person name="Yoshida Y."/>
            <person name="Baba S."/>
            <person name="Kobayashi G."/>
            <person name="Nagasaki K."/>
            <person name="Hano T."/>
            <person name="Tomaru Y."/>
        </authorList>
    </citation>
    <scope>NUCLEOTIDE SEQUENCE [LARGE SCALE GENOMIC DNA]</scope>
    <source>
        <strain evidence="2 3">NIES-3715</strain>
    </source>
</reference>
<organism evidence="2 3">
    <name type="scientific">Chaetoceros tenuissimus</name>
    <dbReference type="NCBI Taxonomy" id="426638"/>
    <lineage>
        <taxon>Eukaryota</taxon>
        <taxon>Sar</taxon>
        <taxon>Stramenopiles</taxon>
        <taxon>Ochrophyta</taxon>
        <taxon>Bacillariophyta</taxon>
        <taxon>Coscinodiscophyceae</taxon>
        <taxon>Chaetocerotophycidae</taxon>
        <taxon>Chaetocerotales</taxon>
        <taxon>Chaetocerotaceae</taxon>
        <taxon>Chaetoceros</taxon>
    </lineage>
</organism>
<evidence type="ECO:0000313" key="3">
    <source>
        <dbReference type="Proteomes" id="UP001054902"/>
    </source>
</evidence>
<dbReference type="InterPro" id="IPR009500">
    <property type="entry name" value="DUF1118"/>
</dbReference>
<proteinExistence type="predicted"/>
<feature type="signal peptide" evidence="1">
    <location>
        <begin position="1"/>
        <end position="18"/>
    </location>
</feature>
<dbReference type="EMBL" id="BLLK01000032">
    <property type="protein sequence ID" value="GFH49172.1"/>
    <property type="molecule type" value="Genomic_DNA"/>
</dbReference>
<gene>
    <name evidence="2" type="ORF">CTEN210_05648</name>
</gene>
<dbReference type="AlphaFoldDB" id="A0AAD3H3F7"/>
<sequence>MVNAKLFIGALLAASANAFAPAPISRSTTSLNAAVVDDNGNNIAVKNLLEQVENTKLLSQVAKAGLLSKAQASGISLTKLEPLLKLAASNKDVMILLEAAAPEALPLLPKIVDLAPGALPLLGQAISISPGALQGAAAASVAAAAAGVYLIPDDTVAQVAAQTLLVGTLGVAAPAASVIGAGVLSKIKG</sequence>
<keyword evidence="1" id="KW-0732">Signal</keyword>
<dbReference type="Proteomes" id="UP001054902">
    <property type="component" value="Unassembled WGS sequence"/>
</dbReference>
<name>A0AAD3H3F7_9STRA</name>
<protein>
    <submittedName>
        <fullName evidence="2">Uncharacterized protein</fullName>
    </submittedName>
</protein>
<dbReference type="Pfam" id="PF06549">
    <property type="entry name" value="DUF1118"/>
    <property type="match status" value="2"/>
</dbReference>
<evidence type="ECO:0000256" key="1">
    <source>
        <dbReference type="SAM" id="SignalP"/>
    </source>
</evidence>
<feature type="chain" id="PRO_5042199188" evidence="1">
    <location>
        <begin position="19"/>
        <end position="189"/>
    </location>
</feature>
<accession>A0AAD3H3F7</accession>